<gene>
    <name evidence="1" type="ORF">EVAR_53095_1</name>
</gene>
<dbReference type="Proteomes" id="UP000299102">
    <property type="component" value="Unassembled WGS sequence"/>
</dbReference>
<protein>
    <submittedName>
        <fullName evidence="1">Uncharacterized protein</fullName>
    </submittedName>
</protein>
<comment type="caution">
    <text evidence="1">The sequence shown here is derived from an EMBL/GenBank/DDBJ whole genome shotgun (WGS) entry which is preliminary data.</text>
</comment>
<reference evidence="1 2" key="1">
    <citation type="journal article" date="2019" name="Commun. Biol.">
        <title>The bagworm genome reveals a unique fibroin gene that provides high tensile strength.</title>
        <authorList>
            <person name="Kono N."/>
            <person name="Nakamura H."/>
            <person name="Ohtoshi R."/>
            <person name="Tomita M."/>
            <person name="Numata K."/>
            <person name="Arakawa K."/>
        </authorList>
    </citation>
    <scope>NUCLEOTIDE SEQUENCE [LARGE SCALE GENOMIC DNA]</scope>
</reference>
<proteinExistence type="predicted"/>
<keyword evidence="2" id="KW-1185">Reference proteome</keyword>
<dbReference type="EMBL" id="BGZK01001823">
    <property type="protein sequence ID" value="GBP86895.1"/>
    <property type="molecule type" value="Genomic_DNA"/>
</dbReference>
<sequence>MRSLHTMCGVSRKDKYRNSDVRERCGLKEDVVAIVERVYRLAATWKCIPVQQTSGDECVNTVAQALQCNTREFA</sequence>
<accession>A0A4C1ZK35</accession>
<evidence type="ECO:0000313" key="2">
    <source>
        <dbReference type="Proteomes" id="UP000299102"/>
    </source>
</evidence>
<name>A0A4C1ZK35_EUMVA</name>
<evidence type="ECO:0000313" key="1">
    <source>
        <dbReference type="EMBL" id="GBP86895.1"/>
    </source>
</evidence>
<dbReference type="OrthoDB" id="425681at2759"/>
<organism evidence="1 2">
    <name type="scientific">Eumeta variegata</name>
    <name type="common">Bagworm moth</name>
    <name type="synonym">Eumeta japonica</name>
    <dbReference type="NCBI Taxonomy" id="151549"/>
    <lineage>
        <taxon>Eukaryota</taxon>
        <taxon>Metazoa</taxon>
        <taxon>Ecdysozoa</taxon>
        <taxon>Arthropoda</taxon>
        <taxon>Hexapoda</taxon>
        <taxon>Insecta</taxon>
        <taxon>Pterygota</taxon>
        <taxon>Neoptera</taxon>
        <taxon>Endopterygota</taxon>
        <taxon>Lepidoptera</taxon>
        <taxon>Glossata</taxon>
        <taxon>Ditrysia</taxon>
        <taxon>Tineoidea</taxon>
        <taxon>Psychidae</taxon>
        <taxon>Oiketicinae</taxon>
        <taxon>Eumeta</taxon>
    </lineage>
</organism>
<dbReference type="AlphaFoldDB" id="A0A4C1ZK35"/>